<evidence type="ECO:0000313" key="23">
    <source>
        <dbReference type="Proteomes" id="UP000045842"/>
    </source>
</evidence>
<dbReference type="Proteomes" id="UP000189452">
    <property type="component" value="Chromosome"/>
</dbReference>
<dbReference type="EMBL" id="JAGIZI010000037">
    <property type="protein sequence ID" value="MBP0685009.1"/>
    <property type="molecule type" value="Genomic_DNA"/>
</dbReference>
<dbReference type="Proteomes" id="UP000050139">
    <property type="component" value="Unassembled WGS sequence"/>
</dbReference>
<evidence type="ECO:0000313" key="33">
    <source>
        <dbReference type="Proteomes" id="UP000256381"/>
    </source>
</evidence>
<evidence type="ECO:0000313" key="25">
    <source>
        <dbReference type="Proteomes" id="UP000046947"/>
    </source>
</evidence>
<evidence type="ECO:0000313" key="28">
    <source>
        <dbReference type="Proteomes" id="UP000048948"/>
    </source>
</evidence>
<dbReference type="EMBL" id="CSAD01000236">
    <property type="protein sequence ID" value="COV48737.1"/>
    <property type="molecule type" value="Genomic_DNA"/>
</dbReference>
<dbReference type="Proteomes" id="UP000038802">
    <property type="component" value="Unassembled WGS sequence"/>
</dbReference>
<dbReference type="EMBL" id="LWDQ01000001">
    <property type="protein sequence ID" value="OMH59960.1"/>
    <property type="molecule type" value="Genomic_DNA"/>
</dbReference>
<dbReference type="EMBL" id="CNFU01001051">
    <property type="protein sequence ID" value="CKS94666.1"/>
    <property type="molecule type" value="Genomic_DNA"/>
</dbReference>
<evidence type="ECO:0000313" key="20">
    <source>
        <dbReference type="Proteomes" id="UP000039021"/>
    </source>
</evidence>
<accession>A0A045JR94</accession>
<dbReference type="EMBL" id="CSBK01000407">
    <property type="protein sequence ID" value="COX36331.1"/>
    <property type="molecule type" value="Genomic_DNA"/>
</dbReference>
<dbReference type="Proteomes" id="UP000049023">
    <property type="component" value="Unassembled WGS sequence"/>
</dbReference>
<evidence type="ECO:0000313" key="35">
    <source>
        <dbReference type="Proteomes" id="UP000671119"/>
    </source>
</evidence>
<evidence type="ECO:0000313" key="19">
    <source>
        <dbReference type="Proteomes" id="UP000038802"/>
    </source>
</evidence>
<dbReference type="EMBL" id="COPH01000022">
    <property type="protein sequence ID" value="CLW58543.1"/>
    <property type="molecule type" value="Genomic_DNA"/>
</dbReference>
<evidence type="ECO:0000313" key="7">
    <source>
        <dbReference type="EMBL" id="CKT32204.1"/>
    </source>
</evidence>
<dbReference type="CDD" id="cd00093">
    <property type="entry name" value="HTH_XRE"/>
    <property type="match status" value="1"/>
</dbReference>
<evidence type="ECO:0000313" key="11">
    <source>
        <dbReference type="EMBL" id="COV40210.1"/>
    </source>
</evidence>
<evidence type="ECO:0000313" key="29">
    <source>
        <dbReference type="Proteomes" id="UP000049023"/>
    </source>
</evidence>
<reference evidence="15 35" key="9">
    <citation type="submission" date="2021-03" db="EMBL/GenBank/DDBJ databases">
        <title>Whole Genome Sequencing of Mycobacterium tuberculosis clinical isolates from Arunachal Pradesh, India.</title>
        <authorList>
            <person name="Singh S."/>
            <person name="Mudliar S.R."/>
            <person name="Kulsum U."/>
            <person name="Rufai S.B."/>
            <person name="Singh P.K."/>
            <person name="Umpo M."/>
            <person name="Nyori M."/>
        </authorList>
    </citation>
    <scope>NUCLEOTIDE SEQUENCE [LARGE SCALE GENOMIC DNA]</scope>
    <source>
        <strain evidence="15 35">OMICS/BPL/0142/20/SP</strain>
    </source>
</reference>
<dbReference type="Pfam" id="PF01381">
    <property type="entry name" value="HTH_3"/>
    <property type="match status" value="1"/>
</dbReference>
<evidence type="ECO:0000313" key="21">
    <source>
        <dbReference type="Proteomes" id="UP000039217"/>
    </source>
</evidence>
<proteinExistence type="predicted"/>
<evidence type="ECO:0000313" key="16">
    <source>
        <dbReference type="EMBL" id="OMH59960.1"/>
    </source>
</evidence>
<evidence type="ECO:0000313" key="3">
    <source>
        <dbReference type="EMBL" id="CFE49380.1"/>
    </source>
</evidence>
<reference evidence="10" key="3">
    <citation type="submission" date="2015-03" db="EMBL/GenBank/DDBJ databases">
        <authorList>
            <person name="Murphy D."/>
        </authorList>
    </citation>
    <scope>NUCLEOTIDE SEQUENCE [LARGE SCALE GENOMIC DNA]</scope>
    <source>
        <strain evidence="10">K00500041</strain>
    </source>
</reference>
<dbReference type="Proteomes" id="UP000046947">
    <property type="component" value="Unassembled WGS sequence"/>
</dbReference>
<dbReference type="RefSeq" id="WP_003410124.1">
    <property type="nucleotide sequence ID" value="NZ_AP017901.1"/>
</dbReference>
<dbReference type="Gene3D" id="1.10.260.40">
    <property type="entry name" value="lambda repressor-like DNA-binding domains"/>
    <property type="match status" value="1"/>
</dbReference>
<dbReference type="EMBL" id="CFOE01000226">
    <property type="protein sequence ID" value="CFE39567.1"/>
    <property type="molecule type" value="Genomic_DNA"/>
</dbReference>
<evidence type="ECO:0000313" key="17">
    <source>
        <dbReference type="EMBL" id="REQ51608.1"/>
    </source>
</evidence>
<reference evidence="18 34" key="8">
    <citation type="submission" date="2018-08" db="EMBL/GenBank/DDBJ databases">
        <authorList>
            <person name="Fokvardsen B D."/>
            <person name="Norman A."/>
        </authorList>
    </citation>
    <scope>NUCLEOTIDE SEQUENCE [LARGE SCALE GENOMIC DNA]</scope>
    <source>
        <strain evidence="18 34">DKC2</strain>
    </source>
</reference>
<dbReference type="Proteomes" id="UP000050164">
    <property type="component" value="Unassembled WGS sequence"/>
</dbReference>
<reference evidence="17 33" key="5">
    <citation type="journal article" date="2017" name="N. Engl. J. Med.">
        <title>Transmission of Extensively Drug-Resistant Tuberculosis in South Africa.</title>
        <authorList>
            <person name="Shah N.S."/>
            <person name="Auld S.C."/>
            <person name="Brust J.C."/>
            <person name="Mathema B."/>
            <person name="Ismail N."/>
            <person name="Moodley P."/>
            <person name="Mlisana K."/>
            <person name="Allana S."/>
            <person name="Campbell A."/>
            <person name="Mthiyane T."/>
            <person name="Morris N."/>
            <person name="Mpangase P."/>
            <person name="van der Meulen H."/>
            <person name="Omar S.V."/>
            <person name="Brown T.S."/>
            <person name="Narechania A."/>
            <person name="Shaskina E."/>
            <person name="Kapwata T."/>
            <person name="Kreiswirth B."/>
            <person name="Gandhi N.R."/>
        </authorList>
    </citation>
    <scope>NUCLEOTIDE SEQUENCE [LARGE SCALE GENOMIC DNA]</scope>
    <source>
        <strain evidence="17 33">32301_S10</strain>
    </source>
</reference>
<evidence type="ECO:0000313" key="31">
    <source>
        <dbReference type="Proteomes" id="UP000050164"/>
    </source>
</evidence>
<dbReference type="SMART" id="SM00530">
    <property type="entry name" value="HTH_XRE"/>
    <property type="match status" value="1"/>
</dbReference>
<keyword evidence="16" id="KW-0238">DNA-binding</keyword>
<evidence type="ECO:0000313" key="27">
    <source>
        <dbReference type="Proteomes" id="UP000048600"/>
    </source>
</evidence>
<evidence type="ECO:0000313" key="4">
    <source>
        <dbReference type="EMBL" id="CFR90098.1"/>
    </source>
</evidence>
<reference evidence="17" key="7">
    <citation type="submission" date="2018-07" db="EMBL/GenBank/DDBJ databases">
        <authorList>
            <person name="Shah S."/>
            <person name="Brown T."/>
            <person name="Auld S."/>
            <person name="Bratton K."/>
            <person name="Narechania A."/>
            <person name="Mathema B."/>
            <person name="Gandhi N."/>
        </authorList>
    </citation>
    <scope>NUCLEOTIDE SEQUENCE</scope>
    <source>
        <strain evidence="17">32301_S10</strain>
    </source>
</reference>
<feature type="domain" description="HTH cro/C1-type" evidence="1">
    <location>
        <begin position="35"/>
        <end position="90"/>
    </location>
</feature>
<sequence>MAMTLRDMDAVRPVNREAVDRHKARMRDEVRAFRLRELRAAQSLTQVQVAALAHIRQSRVSSIENGDIGSAQVNTLRKYVSALGGELDITVRLGDETFTLA</sequence>
<dbReference type="EMBL" id="QTBD01000155">
    <property type="protein sequence ID" value="REQ51608.1"/>
    <property type="molecule type" value="Genomic_DNA"/>
</dbReference>
<dbReference type="Proteomes" id="UP000671119">
    <property type="component" value="Unassembled WGS sequence"/>
</dbReference>
<reference evidence="14 30" key="1">
    <citation type="submission" date="2015-03" db="EMBL/GenBank/DDBJ databases">
        <authorList>
            <consortium name="Pathogen Informatics"/>
            <person name="Murphy D."/>
        </authorList>
    </citation>
    <scope>NUCLEOTIDE SEQUENCE</scope>
    <source>
        <strain evidence="8 30">0268S</strain>
        <strain evidence="14">N09902308</strain>
    </source>
</reference>
<dbReference type="Proteomes" id="UP000048289">
    <property type="component" value="Unassembled WGS sequence"/>
</dbReference>
<dbReference type="EMBL" id="CNFT01000048">
    <property type="protein sequence ID" value="CKQ91762.1"/>
    <property type="molecule type" value="Genomic_DNA"/>
</dbReference>
<evidence type="ECO:0000313" key="15">
    <source>
        <dbReference type="EMBL" id="MBP0685009.1"/>
    </source>
</evidence>
<dbReference type="EMBL" id="LR027516">
    <property type="protein sequence ID" value="VCU50303.1"/>
    <property type="molecule type" value="Genomic_DNA"/>
</dbReference>
<dbReference type="EMBL" id="CSAJ01000008">
    <property type="protein sequence ID" value="COV40210.1"/>
    <property type="molecule type" value="Genomic_DNA"/>
</dbReference>
<dbReference type="EMBL" id="CNGE01000771">
    <property type="protein sequence ID" value="CKT32204.1"/>
    <property type="molecule type" value="Genomic_DNA"/>
</dbReference>
<dbReference type="GO" id="GO:0003677">
    <property type="term" value="F:DNA binding"/>
    <property type="evidence" value="ECO:0007669"/>
    <property type="project" value="UniProtKB-KW"/>
</dbReference>
<dbReference type="InterPro" id="IPR010982">
    <property type="entry name" value="Lambda_DNA-bd_dom_sf"/>
</dbReference>
<evidence type="ECO:0000313" key="18">
    <source>
        <dbReference type="EMBL" id="VCU50303.1"/>
    </source>
</evidence>
<dbReference type="Proteomes" id="UP000045842">
    <property type="component" value="Unassembled WGS sequence"/>
</dbReference>
<dbReference type="EMBL" id="CSAE01000083">
    <property type="protein sequence ID" value="COV30542.1"/>
    <property type="molecule type" value="Genomic_DNA"/>
</dbReference>
<reference evidence="19 20" key="2">
    <citation type="submission" date="2015-03" db="EMBL/GenBank/DDBJ databases">
        <authorList>
            <consortium name="Pathogen Informatics"/>
        </authorList>
    </citation>
    <scope>NUCLEOTIDE SEQUENCE [LARGE SCALE GENOMIC DNA]</scope>
    <source>
        <strain evidence="7 28">Bir 172</strain>
        <strain evidence="5 31">Bir 185</strain>
        <strain evidence="6 29">Bir 187</strain>
        <strain evidence="4 24">C09601061</strain>
        <strain evidence="9 21">D00501624</strain>
        <strain evidence="12 23">G09801536</strain>
        <strain evidence="2 26">G09901357</strain>
        <strain evidence="3 25">H09601792</strain>
        <strain evidence="19">K00500041</strain>
        <strain evidence="11 22">M09401471</strain>
        <strain evidence="20">N09902308</strain>
        <strain evidence="13 27">P00601463</strain>
    </source>
</reference>
<evidence type="ECO:0000313" key="10">
    <source>
        <dbReference type="EMBL" id="COV30542.1"/>
    </source>
</evidence>
<dbReference type="Proteomes" id="UP000039217">
    <property type="component" value="Unassembled WGS sequence"/>
</dbReference>
<evidence type="ECO:0000313" key="8">
    <source>
        <dbReference type="EMBL" id="CLW58543.1"/>
    </source>
</evidence>
<dbReference type="PROSITE" id="PS50943">
    <property type="entry name" value="HTH_CROC1"/>
    <property type="match status" value="1"/>
</dbReference>
<dbReference type="EMBL" id="CHKL01000467">
    <property type="protein sequence ID" value="COW83763.1"/>
    <property type="molecule type" value="Genomic_DNA"/>
</dbReference>
<dbReference type="Proteomes" id="UP000046680">
    <property type="component" value="Unassembled WGS sequence"/>
</dbReference>
<dbReference type="OMA" id="MELRHEF"/>
<dbReference type="STRING" id="115862.BBG46_10580"/>
<dbReference type="AlphaFoldDB" id="A0A045JR94"/>
<evidence type="ECO:0000313" key="5">
    <source>
        <dbReference type="EMBL" id="CKQ91762.1"/>
    </source>
</evidence>
<dbReference type="EMBL" id="CFOH01000184">
    <property type="protein sequence ID" value="CFE49380.1"/>
    <property type="molecule type" value="Genomic_DNA"/>
</dbReference>
<gene>
    <name evidence="16" type="ORF">A4S10_02131</name>
    <name evidence="18" type="ORF">DKC2_2142</name>
    <name evidence="17" type="ORF">DSJ38_12000</name>
    <name evidence="4" type="ORF">ERS007657_02816</name>
    <name evidence="9" type="ORF">ERS007661_00332</name>
    <name evidence="12" type="ORF">ERS007679_01938</name>
    <name evidence="2" type="ORF">ERS007681_01947</name>
    <name evidence="3" type="ORF">ERS007688_01437</name>
    <name evidence="10" type="ORF">ERS007703_01089</name>
    <name evidence="11" type="ORF">ERS007720_00134</name>
    <name evidence="14" type="ORF">ERS007739_01162</name>
    <name evidence="13" type="ORF">ERS007741_03253</name>
    <name evidence="7" type="ORF">ERS027646_03345</name>
    <name evidence="5" type="ORF">ERS027659_00373</name>
    <name evidence="6" type="ORF">ERS027661_03734</name>
    <name evidence="8" type="ORF">ERS094118_02871</name>
    <name evidence="15" type="ORF">J8J21_18230</name>
</gene>
<dbReference type="EMBL" id="CGCX01001178">
    <property type="protein sequence ID" value="CFR90098.1"/>
    <property type="molecule type" value="Genomic_DNA"/>
</dbReference>
<dbReference type="Proteomes" id="UP000048600">
    <property type="component" value="Unassembled WGS sequence"/>
</dbReference>
<name>A0A045JR94_MYCTX</name>
<evidence type="ECO:0000313" key="14">
    <source>
        <dbReference type="EMBL" id="COX36331.1"/>
    </source>
</evidence>
<evidence type="ECO:0000313" key="22">
    <source>
        <dbReference type="Proteomes" id="UP000044938"/>
    </source>
</evidence>
<dbReference type="Proteomes" id="UP000300237">
    <property type="component" value="Chromosome"/>
</dbReference>
<evidence type="ECO:0000313" key="12">
    <source>
        <dbReference type="EMBL" id="COV48737.1"/>
    </source>
</evidence>
<evidence type="ECO:0000313" key="32">
    <source>
        <dbReference type="Proteomes" id="UP000189452"/>
    </source>
</evidence>
<evidence type="ECO:0000313" key="13">
    <source>
        <dbReference type="EMBL" id="COW83763.1"/>
    </source>
</evidence>
<evidence type="ECO:0000313" key="24">
    <source>
        <dbReference type="Proteomes" id="UP000046680"/>
    </source>
</evidence>
<evidence type="ECO:0000313" key="26">
    <source>
        <dbReference type="Proteomes" id="UP000048289"/>
    </source>
</evidence>
<reference evidence="16 32" key="4">
    <citation type="submission" date="2016-04" db="EMBL/GenBank/DDBJ databases">
        <authorList>
            <person name="Bigi M."/>
            <person name="Bigi F."/>
            <person name="Soria M.A."/>
        </authorList>
    </citation>
    <scope>NUCLEOTIDE SEQUENCE [LARGE SCALE GENOMIC DNA]</scope>
    <source>
        <strain evidence="16 32">6548</strain>
    </source>
</reference>
<evidence type="ECO:0000313" key="2">
    <source>
        <dbReference type="EMBL" id="CFE39567.1"/>
    </source>
</evidence>
<reference evidence="16 32" key="6">
    <citation type="submission" date="2017-02" db="EMBL/GenBank/DDBJ databases">
        <title>Protein polymorphisms may explain contrasting epidemiological fitness of two variants of a multidrug-resistant Mycobacterium tuberculosis strain.</title>
        <authorList>
            <person name="Bigi M.M."/>
            <person name="Lopez B."/>
            <person name="Blanco F.C."/>
            <person name="Sasiain M.C."/>
            <person name="De La Barrera S."/>
            <person name="Ritacco V."/>
            <person name="Bigi F."/>
            <person name="Soria M.A."/>
        </authorList>
    </citation>
    <scope>NUCLEOTIDE SEQUENCE [LARGE SCALE GENOMIC DNA]</scope>
    <source>
        <strain evidence="16 32">6548</strain>
    </source>
</reference>
<dbReference type="Proteomes" id="UP000256381">
    <property type="component" value="Unassembled WGS sequence"/>
</dbReference>
<evidence type="ECO:0000313" key="30">
    <source>
        <dbReference type="Proteomes" id="UP000050139"/>
    </source>
</evidence>
<evidence type="ECO:0000313" key="6">
    <source>
        <dbReference type="EMBL" id="CKS94666.1"/>
    </source>
</evidence>
<protein>
    <submittedName>
        <fullName evidence="16">DNA-binding transcriptional repressor PuuR</fullName>
    </submittedName>
    <submittedName>
        <fullName evidence="14 18">Transcriptional regulator</fullName>
    </submittedName>
    <submittedName>
        <fullName evidence="15">XRE family transcriptional regulator</fullName>
    </submittedName>
</protein>
<evidence type="ECO:0000259" key="1">
    <source>
        <dbReference type="PROSITE" id="PS50943"/>
    </source>
</evidence>
<organism evidence="14 20">
    <name type="scientific">Mycobacterium tuberculosis</name>
    <dbReference type="NCBI Taxonomy" id="1773"/>
    <lineage>
        <taxon>Bacteria</taxon>
        <taxon>Bacillati</taxon>
        <taxon>Actinomycetota</taxon>
        <taxon>Actinomycetes</taxon>
        <taxon>Mycobacteriales</taxon>
        <taxon>Mycobacteriaceae</taxon>
        <taxon>Mycobacterium</taxon>
        <taxon>Mycobacterium tuberculosis complex</taxon>
    </lineage>
</organism>
<evidence type="ECO:0000313" key="34">
    <source>
        <dbReference type="Proteomes" id="UP000300237"/>
    </source>
</evidence>
<dbReference type="PATRIC" id="fig|1773.206.peg.3897"/>
<dbReference type="Proteomes" id="UP000044938">
    <property type="component" value="Unassembled WGS sequence"/>
</dbReference>
<dbReference type="Proteomes" id="UP000048948">
    <property type="component" value="Unassembled WGS sequence"/>
</dbReference>
<dbReference type="EMBL" id="CQQC01000060">
    <property type="protein sequence ID" value="CNU23948.1"/>
    <property type="molecule type" value="Genomic_DNA"/>
</dbReference>
<dbReference type="InterPro" id="IPR001387">
    <property type="entry name" value="Cro/C1-type_HTH"/>
</dbReference>
<dbReference type="SUPFAM" id="SSF47413">
    <property type="entry name" value="lambda repressor-like DNA-binding domains"/>
    <property type="match status" value="1"/>
</dbReference>
<dbReference type="SMR" id="A0A045JR94"/>
<dbReference type="Proteomes" id="UP000039021">
    <property type="component" value="Unassembled WGS sequence"/>
</dbReference>
<evidence type="ECO:0000313" key="9">
    <source>
        <dbReference type="EMBL" id="CNU23948.1"/>
    </source>
</evidence>